<dbReference type="SUPFAM" id="SSF53790">
    <property type="entry name" value="Tetrapyrrole methylase"/>
    <property type="match status" value="1"/>
</dbReference>
<comment type="caution">
    <text evidence="7">The sequence shown here is derived from an EMBL/GenBank/DDBJ whole genome shotgun (WGS) entry which is preliminary data.</text>
</comment>
<accession>A0A922NXU0</accession>
<dbReference type="OrthoDB" id="9772960at2"/>
<dbReference type="InterPro" id="IPR006363">
    <property type="entry name" value="Cbl_synth_CobJ/CibH_dom"/>
</dbReference>
<dbReference type="InterPro" id="IPR014777">
    <property type="entry name" value="4pyrrole_Mease_sub1"/>
</dbReference>
<organism evidence="7 8">
    <name type="scientific">Pseudorhizobium pelagicum</name>
    <dbReference type="NCBI Taxonomy" id="1509405"/>
    <lineage>
        <taxon>Bacteria</taxon>
        <taxon>Pseudomonadati</taxon>
        <taxon>Pseudomonadota</taxon>
        <taxon>Alphaproteobacteria</taxon>
        <taxon>Hyphomicrobiales</taxon>
        <taxon>Rhizobiaceae</taxon>
        <taxon>Rhizobium/Agrobacterium group</taxon>
        <taxon>Pseudorhizobium</taxon>
    </lineage>
</organism>
<dbReference type="Proteomes" id="UP000052167">
    <property type="component" value="Unassembled WGS sequence"/>
</dbReference>
<evidence type="ECO:0000259" key="6">
    <source>
        <dbReference type="Pfam" id="PF00590"/>
    </source>
</evidence>
<dbReference type="GO" id="GO:0032259">
    <property type="term" value="P:methylation"/>
    <property type="evidence" value="ECO:0007669"/>
    <property type="project" value="UniProtKB-KW"/>
</dbReference>
<dbReference type="InterPro" id="IPR014776">
    <property type="entry name" value="4pyrrole_Mease_sub2"/>
</dbReference>
<dbReference type="AlphaFoldDB" id="A0A922NXU0"/>
<dbReference type="GO" id="GO:0009236">
    <property type="term" value="P:cobalamin biosynthetic process"/>
    <property type="evidence" value="ECO:0007669"/>
    <property type="project" value="UniProtKB-KW"/>
</dbReference>
<evidence type="ECO:0000256" key="2">
    <source>
        <dbReference type="ARBA" id="ARBA00022573"/>
    </source>
</evidence>
<keyword evidence="2" id="KW-0169">Cobalamin biosynthesis</keyword>
<evidence type="ECO:0000256" key="3">
    <source>
        <dbReference type="ARBA" id="ARBA00022603"/>
    </source>
</evidence>
<dbReference type="InterPro" id="IPR035996">
    <property type="entry name" value="4pyrrol_Methylase_sf"/>
</dbReference>
<dbReference type="RefSeq" id="WP_037162780.1">
    <property type="nucleotide sequence ID" value="NZ_CAJXID010000037.1"/>
</dbReference>
<reference evidence="7 8" key="1">
    <citation type="submission" date="2014-06" db="EMBL/GenBank/DDBJ databases">
        <title>Rhizobium pelagicum/R2-400B4.</title>
        <authorList>
            <person name="Kimes N.E."/>
            <person name="Lopez-Perez M."/>
        </authorList>
    </citation>
    <scope>NUCLEOTIDE SEQUENCE [LARGE SCALE GENOMIC DNA]</scope>
    <source>
        <strain evidence="7 8">R2-400B4</strain>
    </source>
</reference>
<evidence type="ECO:0000256" key="4">
    <source>
        <dbReference type="ARBA" id="ARBA00022679"/>
    </source>
</evidence>
<dbReference type="EC" id="2.1.1.131" evidence="7"/>
<dbReference type="CDD" id="cd11646">
    <property type="entry name" value="Precorrin_3B_C17_MT"/>
    <property type="match status" value="1"/>
</dbReference>
<proteinExistence type="predicted"/>
<dbReference type="Pfam" id="PF00590">
    <property type="entry name" value="TP_methylase"/>
    <property type="match status" value="1"/>
</dbReference>
<keyword evidence="4 7" id="KW-0808">Transferase</keyword>
<keyword evidence="8" id="KW-1185">Reference proteome</keyword>
<evidence type="ECO:0000256" key="5">
    <source>
        <dbReference type="ARBA" id="ARBA00022691"/>
    </source>
</evidence>
<comment type="pathway">
    <text evidence="1">Cofactor biosynthesis; adenosylcobalamin biosynthesis.</text>
</comment>
<dbReference type="Gene3D" id="3.40.1010.10">
    <property type="entry name" value="Cobalt-precorrin-4 Transmethylase, Domain 1"/>
    <property type="match status" value="1"/>
</dbReference>
<evidence type="ECO:0000313" key="7">
    <source>
        <dbReference type="EMBL" id="KEQ03378.1"/>
    </source>
</evidence>
<dbReference type="NCBIfam" id="TIGR01466">
    <property type="entry name" value="cobJ_cbiH"/>
    <property type="match status" value="1"/>
</dbReference>
<keyword evidence="5" id="KW-0949">S-adenosyl-L-methionine</keyword>
<name>A0A922NXU0_9HYPH</name>
<gene>
    <name evidence="7" type="ORF">GV68_17115</name>
</gene>
<dbReference type="Gene3D" id="3.30.950.10">
    <property type="entry name" value="Methyltransferase, Cobalt-precorrin-4 Transmethylase, Domain 2"/>
    <property type="match status" value="1"/>
</dbReference>
<dbReference type="GO" id="GO:0030789">
    <property type="term" value="F:precorrin-3B C17-methyltransferase activity"/>
    <property type="evidence" value="ECO:0007669"/>
    <property type="project" value="UniProtKB-EC"/>
</dbReference>
<dbReference type="InterPro" id="IPR000878">
    <property type="entry name" value="4pyrrol_Mease"/>
</dbReference>
<dbReference type="InterPro" id="IPR051810">
    <property type="entry name" value="Precorrin_MeTrfase"/>
</dbReference>
<evidence type="ECO:0000313" key="8">
    <source>
        <dbReference type="Proteomes" id="UP000052167"/>
    </source>
</evidence>
<dbReference type="EMBL" id="JOKJ01000034">
    <property type="protein sequence ID" value="KEQ03378.1"/>
    <property type="molecule type" value="Genomic_DNA"/>
</dbReference>
<feature type="domain" description="Tetrapyrrole methylase" evidence="6">
    <location>
        <begin position="9"/>
        <end position="217"/>
    </location>
</feature>
<sequence>MTAVAAGSLVVVGLGPGSPDQMTPEAAAAVAGSDDFFGYFPYIDRLSLRPDQRRHASDNREELARAKAALAMAAEGGKVCVVSGGDPGVFAMAAAVCEAIEDGPAAWRTVDVSVVPGVTAMLAVAARAGAPLGHDFCAISLSNNLKPWEIIEKRLVAAAEAGFVMAFYNPISKARPHQLDAAFDLLRSHLPADVPVIFGRAAGRPDEVIRTVALKDAAGNMADMATCVIVGSPETRIIARDGRPPLVYSPRSYRGGSA</sequence>
<dbReference type="PANTHER" id="PTHR47036:SF1">
    <property type="entry name" value="COBALT-FACTOR III C(17)-METHYLTRANSFERASE-RELATED"/>
    <property type="match status" value="1"/>
</dbReference>
<keyword evidence="3 7" id="KW-0489">Methyltransferase</keyword>
<dbReference type="NCBIfam" id="NF004648">
    <property type="entry name" value="PRK05991.1"/>
    <property type="match status" value="1"/>
</dbReference>
<protein>
    <submittedName>
        <fullName evidence="7">Precorrin-3B C17-methyltransferase</fullName>
        <ecNumber evidence="7">2.1.1.131</ecNumber>
    </submittedName>
</protein>
<dbReference type="PANTHER" id="PTHR47036">
    <property type="entry name" value="COBALT-FACTOR III C(17)-METHYLTRANSFERASE-RELATED"/>
    <property type="match status" value="1"/>
</dbReference>
<evidence type="ECO:0000256" key="1">
    <source>
        <dbReference type="ARBA" id="ARBA00004953"/>
    </source>
</evidence>